<dbReference type="Proteomes" id="UP000824120">
    <property type="component" value="Chromosome 8"/>
</dbReference>
<gene>
    <name evidence="1" type="ORF">H5410_040077</name>
</gene>
<dbReference type="AlphaFoldDB" id="A0A9J5XMU8"/>
<sequence length="84" mass="9740">MSVLFRGFYTLTYCKGRGESVAMRIRRKAMGWTGELHWASTHANSGSVAANLYRLSLACCIYALWHERNVRIFQNQKTESYYPN</sequence>
<reference evidence="1 2" key="1">
    <citation type="submission" date="2020-09" db="EMBL/GenBank/DDBJ databases">
        <title>De no assembly of potato wild relative species, Solanum commersonii.</title>
        <authorList>
            <person name="Cho K."/>
        </authorList>
    </citation>
    <scope>NUCLEOTIDE SEQUENCE [LARGE SCALE GENOMIC DNA]</scope>
    <source>
        <strain evidence="1">LZ3.2</strain>
        <tissue evidence="1">Leaf</tissue>
    </source>
</reference>
<name>A0A9J5XMU8_SOLCO</name>
<dbReference type="OrthoDB" id="1938430at2759"/>
<dbReference type="EMBL" id="JACXVP010000008">
    <property type="protein sequence ID" value="KAG5589563.1"/>
    <property type="molecule type" value="Genomic_DNA"/>
</dbReference>
<accession>A0A9J5XMU8</accession>
<proteinExistence type="predicted"/>
<organism evidence="1 2">
    <name type="scientific">Solanum commersonii</name>
    <name type="common">Commerson's wild potato</name>
    <name type="synonym">Commerson's nightshade</name>
    <dbReference type="NCBI Taxonomy" id="4109"/>
    <lineage>
        <taxon>Eukaryota</taxon>
        <taxon>Viridiplantae</taxon>
        <taxon>Streptophyta</taxon>
        <taxon>Embryophyta</taxon>
        <taxon>Tracheophyta</taxon>
        <taxon>Spermatophyta</taxon>
        <taxon>Magnoliopsida</taxon>
        <taxon>eudicotyledons</taxon>
        <taxon>Gunneridae</taxon>
        <taxon>Pentapetalae</taxon>
        <taxon>asterids</taxon>
        <taxon>lamiids</taxon>
        <taxon>Solanales</taxon>
        <taxon>Solanaceae</taxon>
        <taxon>Solanoideae</taxon>
        <taxon>Solaneae</taxon>
        <taxon>Solanum</taxon>
    </lineage>
</organism>
<evidence type="ECO:0000313" key="1">
    <source>
        <dbReference type="EMBL" id="KAG5589563.1"/>
    </source>
</evidence>
<evidence type="ECO:0000313" key="2">
    <source>
        <dbReference type="Proteomes" id="UP000824120"/>
    </source>
</evidence>
<keyword evidence="2" id="KW-1185">Reference proteome</keyword>
<comment type="caution">
    <text evidence="1">The sequence shown here is derived from an EMBL/GenBank/DDBJ whole genome shotgun (WGS) entry which is preliminary data.</text>
</comment>
<protein>
    <submittedName>
        <fullName evidence="1">Uncharacterized protein</fullName>
    </submittedName>
</protein>